<feature type="non-terminal residue" evidence="2">
    <location>
        <position position="162"/>
    </location>
</feature>
<evidence type="ECO:0000256" key="1">
    <source>
        <dbReference type="SAM" id="MobiDB-lite"/>
    </source>
</evidence>
<dbReference type="InParanoid" id="B7QHN1"/>
<accession>B7QHN1</accession>
<evidence type="ECO:0000313" key="4">
    <source>
        <dbReference type="Proteomes" id="UP000001555"/>
    </source>
</evidence>
<dbReference type="VEuPathDB" id="VectorBase:ISCW024882"/>
<keyword evidence="4" id="KW-1185">Reference proteome</keyword>
<dbReference type="AlphaFoldDB" id="B7QHN1"/>
<dbReference type="EMBL" id="DS940542">
    <property type="protein sequence ID" value="EEC18353.1"/>
    <property type="molecule type" value="Genomic_DNA"/>
</dbReference>
<organism>
    <name type="scientific">Ixodes scapularis</name>
    <name type="common">Black-legged tick</name>
    <name type="synonym">Deer tick</name>
    <dbReference type="NCBI Taxonomy" id="6945"/>
    <lineage>
        <taxon>Eukaryota</taxon>
        <taxon>Metazoa</taxon>
        <taxon>Ecdysozoa</taxon>
        <taxon>Arthropoda</taxon>
        <taxon>Chelicerata</taxon>
        <taxon>Arachnida</taxon>
        <taxon>Acari</taxon>
        <taxon>Parasitiformes</taxon>
        <taxon>Ixodida</taxon>
        <taxon>Ixodoidea</taxon>
        <taxon>Ixodidae</taxon>
        <taxon>Ixodinae</taxon>
        <taxon>Ixodes</taxon>
    </lineage>
</organism>
<evidence type="ECO:0000313" key="2">
    <source>
        <dbReference type="EMBL" id="EEC18353.1"/>
    </source>
</evidence>
<gene>
    <name evidence="2" type="ORF">IscW_ISCW024882</name>
</gene>
<reference evidence="2 4" key="1">
    <citation type="submission" date="2008-03" db="EMBL/GenBank/DDBJ databases">
        <title>Annotation of Ixodes scapularis.</title>
        <authorList>
            <consortium name="Ixodes scapularis Genome Project Consortium"/>
            <person name="Caler E."/>
            <person name="Hannick L.I."/>
            <person name="Bidwell S."/>
            <person name="Joardar V."/>
            <person name="Thiagarajan M."/>
            <person name="Amedeo P."/>
            <person name="Galinsky K.J."/>
            <person name="Schobel S."/>
            <person name="Inman J."/>
            <person name="Hostetler J."/>
            <person name="Miller J."/>
            <person name="Hammond M."/>
            <person name="Megy K."/>
            <person name="Lawson D."/>
            <person name="Kodira C."/>
            <person name="Sutton G."/>
            <person name="Meyer J."/>
            <person name="Hill C.A."/>
            <person name="Birren B."/>
            <person name="Nene V."/>
            <person name="Collins F."/>
            <person name="Alarcon-Chaidez F."/>
            <person name="Wikel S."/>
            <person name="Strausberg R."/>
        </authorList>
    </citation>
    <scope>NUCLEOTIDE SEQUENCE [LARGE SCALE GENOMIC DNA]</scope>
    <source>
        <strain evidence="4">Wikel</strain>
        <strain evidence="2">Wikel colony</strain>
    </source>
</reference>
<feature type="non-terminal residue" evidence="2">
    <location>
        <position position="1"/>
    </location>
</feature>
<dbReference type="EnsemblMetazoa" id="ISCW024882-RA">
    <property type="protein sequence ID" value="ISCW024882-PA"/>
    <property type="gene ID" value="ISCW024882"/>
</dbReference>
<dbReference type="PaxDb" id="6945-B7QHN1"/>
<dbReference type="Proteomes" id="UP000001555">
    <property type="component" value="Unassembled WGS sequence"/>
</dbReference>
<sequence length="162" mass="18089">SHNETDFSVDGHVLYRAKHTGVDTDRSENSILPAYGPQAFGLTRWINTKLPQCVCDVWVVSIEVVKAVLLLTGIVLEKNCCFQSAKLFELFALVRWSPTPGPRARFGPRKSFDRPALAAIFTMEAGPRPASCTRAATGAKTSAHKEKERDKQHYNLIKWKFG</sequence>
<proteinExistence type="predicted"/>
<name>B7QHN1_IXOSC</name>
<reference evidence="3" key="2">
    <citation type="submission" date="2020-05" db="UniProtKB">
        <authorList>
            <consortium name="EnsemblMetazoa"/>
        </authorList>
    </citation>
    <scope>IDENTIFICATION</scope>
    <source>
        <strain evidence="3">wikel</strain>
    </source>
</reference>
<feature type="region of interest" description="Disordered" evidence="1">
    <location>
        <begin position="129"/>
        <end position="150"/>
    </location>
</feature>
<dbReference type="EMBL" id="ABJB010704645">
    <property type="status" value="NOT_ANNOTATED_CDS"/>
    <property type="molecule type" value="Genomic_DNA"/>
</dbReference>
<evidence type="ECO:0000313" key="3">
    <source>
        <dbReference type="EnsemblMetazoa" id="ISCW024882-PA"/>
    </source>
</evidence>
<protein>
    <submittedName>
        <fullName evidence="2 3">Uncharacterized protein</fullName>
    </submittedName>
</protein>